<reference evidence="2" key="1">
    <citation type="journal article" date="2023" name="Comput. Struct. Biotechnol. J.">
        <title>Discovery of a novel marine Bacteroidetes with a rich repertoire of carbohydrate-active enzymes.</title>
        <authorList>
            <person name="Chen B."/>
            <person name="Liu G."/>
            <person name="Chen Q."/>
            <person name="Wang H."/>
            <person name="Liu L."/>
            <person name="Tang K."/>
        </authorList>
    </citation>
    <scope>NUCLEOTIDE SEQUENCE</scope>
    <source>
        <strain evidence="2">TK19036</strain>
    </source>
</reference>
<proteinExistence type="predicted"/>
<dbReference type="Gene3D" id="2.160.20.10">
    <property type="entry name" value="Single-stranded right-handed beta-helix, Pectin lyase-like"/>
    <property type="match status" value="2"/>
</dbReference>
<organism evidence="2">
    <name type="scientific">Roseihalotalea indica</name>
    <dbReference type="NCBI Taxonomy" id="2867963"/>
    <lineage>
        <taxon>Bacteria</taxon>
        <taxon>Pseudomonadati</taxon>
        <taxon>Bacteroidota</taxon>
        <taxon>Cytophagia</taxon>
        <taxon>Cytophagales</taxon>
        <taxon>Catalimonadaceae</taxon>
        <taxon>Roseihalotalea</taxon>
    </lineage>
</organism>
<feature type="signal peptide" evidence="1">
    <location>
        <begin position="1"/>
        <end position="21"/>
    </location>
</feature>
<dbReference type="InterPro" id="IPR006626">
    <property type="entry name" value="PbH1"/>
</dbReference>
<dbReference type="PROSITE" id="PS51257">
    <property type="entry name" value="PROKAR_LIPOPROTEIN"/>
    <property type="match status" value="1"/>
</dbReference>
<accession>A0AA49JBF5</accession>
<dbReference type="InterPro" id="IPR039513">
    <property type="entry name" value="PL-6"/>
</dbReference>
<dbReference type="EMBL" id="CP120682">
    <property type="protein sequence ID" value="WKN34553.1"/>
    <property type="molecule type" value="Genomic_DNA"/>
</dbReference>
<gene>
    <name evidence="2" type="ORF">K4G66_19450</name>
</gene>
<dbReference type="SUPFAM" id="SSF51126">
    <property type="entry name" value="Pectin lyase-like"/>
    <property type="match status" value="2"/>
</dbReference>
<keyword evidence="1" id="KW-0732">Signal</keyword>
<sequence>MIKHFFIKLLVCILFSQFIFSCDSAGPNLVSNEAELEKALANAKPGSVITLASGVWKDIEIEFTGEGNKDSVITLTAEEAGNVFIEGQSNLSLSGNYLMVSGLVFRNGYSPTSSVIAFRTSEDKLANNSRVTNCVIDNFSNPERFESDIWVTMYGKNNTFDHNSLIGKRNLGVTMAVRLNTEESRENNHLIEYNYFGPRQNLGANGGETLRIGTSHYSLTDSKTIVRNNYFDRCDGEHEIISNKSGRNVFQNNVFDQCRGTLTMRHGQHTLVENNYFLGRGKPNTGGIRVINEYQTVTNNYMSGLTGYRFRGALVIMNGVPNSPINRYNQVVDSKIEGNIMINCDHVQFCAGSDEERTAVPIGTTFTRNLFLSKTNPEPFTVYDDISGIAFSQNLINNGVQPPQKDGFEQVDYQVSQNSNGLEIPSKELLDKIGFADPKLPVEKHETGADYYSQDIVEPTFGTGKKIYVTPGVNTLLDALKESESGDILVLESAGEYLLTKNVPIHHLITIWAEACDRPTIKSEKNTFFSIENEGGLELVNLTFDGSKSPDMAGNSIVSTSKYSMNRNYKLFVRNCEIKNLDVNHTFDFLKIYPSTMADTILIENSKFQHVTGSVISMAEELDDLGMYNVEHVIITGSTFEEVEGSAVNIYRGGTDESTFGPIVQITDATFKDVGRGSRNKTHASLKFHGVQDLKISSSQWQSSAPLTLYLTNGEPITQIENITLANSGNIVSNSPEYDKEDVKVISD</sequence>
<feature type="chain" id="PRO_5041235730" evidence="1">
    <location>
        <begin position="22"/>
        <end position="748"/>
    </location>
</feature>
<name>A0AA49JBF5_9BACT</name>
<protein>
    <submittedName>
        <fullName evidence="2">Polysaccharide lyase 6 family protein</fullName>
    </submittedName>
</protein>
<dbReference type="SMR" id="A0AA49JBF5"/>
<dbReference type="Pfam" id="PF14592">
    <property type="entry name" value="Chondroitinas_B"/>
    <property type="match status" value="1"/>
</dbReference>
<dbReference type="SMART" id="SM00710">
    <property type="entry name" value="PbH1"/>
    <property type="match status" value="6"/>
</dbReference>
<dbReference type="GO" id="GO:0016829">
    <property type="term" value="F:lyase activity"/>
    <property type="evidence" value="ECO:0007669"/>
    <property type="project" value="UniProtKB-KW"/>
</dbReference>
<dbReference type="InterPro" id="IPR011050">
    <property type="entry name" value="Pectin_lyase_fold/virulence"/>
</dbReference>
<dbReference type="AlphaFoldDB" id="A0AA49JBF5"/>
<dbReference type="CDD" id="cd14251">
    <property type="entry name" value="PL-6"/>
    <property type="match status" value="1"/>
</dbReference>
<keyword evidence="2" id="KW-0456">Lyase</keyword>
<evidence type="ECO:0000313" key="2">
    <source>
        <dbReference type="EMBL" id="WKN34553.1"/>
    </source>
</evidence>
<dbReference type="InterPro" id="IPR012334">
    <property type="entry name" value="Pectin_lyas_fold"/>
</dbReference>
<reference evidence="2" key="2">
    <citation type="journal article" date="2024" name="Antonie Van Leeuwenhoek">
        <title>Roseihalotalea indica gen. nov., sp. nov., a halophilic Bacteroidetes from mesopelagic Southwest Indian Ocean with higher carbohydrate metabolic potential.</title>
        <authorList>
            <person name="Chen B."/>
            <person name="Zhang M."/>
            <person name="Lin D."/>
            <person name="Ye J."/>
            <person name="Tang K."/>
        </authorList>
    </citation>
    <scope>NUCLEOTIDE SEQUENCE</scope>
    <source>
        <strain evidence="2">TK19036</strain>
    </source>
</reference>
<evidence type="ECO:0000256" key="1">
    <source>
        <dbReference type="SAM" id="SignalP"/>
    </source>
</evidence>